<evidence type="ECO:0000256" key="1">
    <source>
        <dbReference type="ARBA" id="ARBA00007673"/>
    </source>
</evidence>
<proteinExistence type="inferred from homology"/>
<keyword evidence="4" id="KW-1185">Reference proteome</keyword>
<dbReference type="Proteomes" id="UP000614200">
    <property type="component" value="Unassembled WGS sequence"/>
</dbReference>
<dbReference type="GO" id="GO:0016853">
    <property type="term" value="F:isomerase activity"/>
    <property type="evidence" value="ECO:0007669"/>
    <property type="project" value="UniProtKB-KW"/>
</dbReference>
<protein>
    <submittedName>
        <fullName evidence="3">3-methylitaconate isomerase</fullName>
    </submittedName>
</protein>
<dbReference type="EMBL" id="JADKNH010000002">
    <property type="protein sequence ID" value="MBF4692129.1"/>
    <property type="molecule type" value="Genomic_DNA"/>
</dbReference>
<comment type="caution">
    <text evidence="3">The sequence shown here is derived from an EMBL/GenBank/DDBJ whole genome shotgun (WGS) entry which is preliminary data.</text>
</comment>
<dbReference type="Gene3D" id="3.10.310.10">
    <property type="entry name" value="Diaminopimelate Epimerase, Chain A, domain 1"/>
    <property type="match status" value="2"/>
</dbReference>
<gene>
    <name evidence="3" type="ORF">ISU02_03320</name>
</gene>
<keyword evidence="2 3" id="KW-0413">Isomerase</keyword>
<dbReference type="PANTHER" id="PTHR43709:SF2">
    <property type="entry name" value="DUF453 DOMAIN PROTEIN (AFU_ORTHOLOGUE AFUA_6G00360)"/>
    <property type="match status" value="1"/>
</dbReference>
<dbReference type="PANTHER" id="PTHR43709">
    <property type="entry name" value="ACONITATE ISOMERASE-RELATED"/>
    <property type="match status" value="1"/>
</dbReference>
<evidence type="ECO:0000313" key="3">
    <source>
        <dbReference type="EMBL" id="MBF4692129.1"/>
    </source>
</evidence>
<organism evidence="3 4">
    <name type="scientific">Fusibacter ferrireducens</name>
    <dbReference type="NCBI Taxonomy" id="2785058"/>
    <lineage>
        <taxon>Bacteria</taxon>
        <taxon>Bacillati</taxon>
        <taxon>Bacillota</taxon>
        <taxon>Clostridia</taxon>
        <taxon>Eubacteriales</taxon>
        <taxon>Eubacteriales Family XII. Incertae Sedis</taxon>
        <taxon>Fusibacter</taxon>
    </lineage>
</organism>
<dbReference type="InterPro" id="IPR007400">
    <property type="entry name" value="PrpF-like"/>
</dbReference>
<reference evidence="3 4" key="1">
    <citation type="submission" date="2020-11" db="EMBL/GenBank/DDBJ databases">
        <title>Fusibacter basophilias sp. nov.</title>
        <authorList>
            <person name="Qiu D."/>
        </authorList>
    </citation>
    <scope>NUCLEOTIDE SEQUENCE [LARGE SCALE GENOMIC DNA]</scope>
    <source>
        <strain evidence="3 4">Q10-2</strain>
    </source>
</reference>
<dbReference type="SUPFAM" id="SSF54506">
    <property type="entry name" value="Diaminopimelate epimerase-like"/>
    <property type="match status" value="2"/>
</dbReference>
<evidence type="ECO:0000256" key="2">
    <source>
        <dbReference type="ARBA" id="ARBA00023235"/>
    </source>
</evidence>
<accession>A0ABR9ZNW8</accession>
<name>A0ABR9ZNW8_9FIRM</name>
<dbReference type="Pfam" id="PF04303">
    <property type="entry name" value="PrpF"/>
    <property type="match status" value="1"/>
</dbReference>
<dbReference type="RefSeq" id="WP_194700373.1">
    <property type="nucleotide sequence ID" value="NZ_JADKNH010000002.1"/>
</dbReference>
<comment type="similarity">
    <text evidence="1">Belongs to the PrpF family.</text>
</comment>
<evidence type="ECO:0000313" key="4">
    <source>
        <dbReference type="Proteomes" id="UP000614200"/>
    </source>
</evidence>
<sequence length="371" mass="40057">MNQTKCTIMRGGTSKGIFFRVEDMPKDKSHWNDFLLDVMGSPDARQIDGLGGANSLTSKVAIIGKSPLEGIDIDYTFAQVSIKNTTVDLRGNCGNILSAVGPYAVDKGLIENVQPITKVMVRNTNTNKLFSVNVPVCQGKVVSTGDYQIQGVPGYGAPIDIDFHHPFGAVTGKLLPTDLTKNMISTTLGNIEISIVDSGNPLVFVKSKSIGIRDEDIFEPLSDDKLNILEEIRSIACELCGFASKERATAESPAVPKMTIIAQSDHFNGSQQVNSDTPQANIAVRMMSMQKPHQALAITGAVCTATAALLPETLVFDTISALQDGVINIVHPSGIMPVYYTLSDDDTIDVISVKRTARKIMDGIVYTKRSY</sequence>